<reference evidence="2" key="1">
    <citation type="submission" date="2021-04" db="EMBL/GenBank/DDBJ databases">
        <title>Oceanospirillales bacteria with DddD are important DMSP degraders in coastal seawater.</title>
        <authorList>
            <person name="Liu J."/>
        </authorList>
    </citation>
    <scope>NUCLEOTIDE SEQUENCE</scope>
    <source>
        <strain evidence="2">GY6</strain>
    </source>
</reference>
<evidence type="ECO:0000313" key="2">
    <source>
        <dbReference type="EMBL" id="UTW04351.1"/>
    </source>
</evidence>
<dbReference type="EMBL" id="CP073344">
    <property type="protein sequence ID" value="UTW04351.1"/>
    <property type="molecule type" value="Genomic_DNA"/>
</dbReference>
<organism evidence="2 3">
    <name type="scientific">Amphritea atlantica</name>
    <dbReference type="NCBI Taxonomy" id="355243"/>
    <lineage>
        <taxon>Bacteria</taxon>
        <taxon>Pseudomonadati</taxon>
        <taxon>Pseudomonadota</taxon>
        <taxon>Gammaproteobacteria</taxon>
        <taxon>Oceanospirillales</taxon>
        <taxon>Oceanospirillaceae</taxon>
        <taxon>Amphritea</taxon>
    </lineage>
</organism>
<gene>
    <name evidence="2" type="ORF">KDX31_04910</name>
</gene>
<evidence type="ECO:0000256" key="1">
    <source>
        <dbReference type="SAM" id="SignalP"/>
    </source>
</evidence>
<feature type="signal peptide" evidence="1">
    <location>
        <begin position="1"/>
        <end position="25"/>
    </location>
</feature>
<protein>
    <submittedName>
        <fullName evidence="2">Uncharacterized protein</fullName>
    </submittedName>
</protein>
<evidence type="ECO:0000313" key="3">
    <source>
        <dbReference type="Proteomes" id="UP001059950"/>
    </source>
</evidence>
<keyword evidence="3" id="KW-1185">Reference proteome</keyword>
<dbReference type="Proteomes" id="UP001059950">
    <property type="component" value="Chromosome"/>
</dbReference>
<sequence>MLRTFMLSGLPLMLLASPFIPAHLAAEELLVGKTCPVTFKDRPIGFLVFSREWYHTSRSNAAYIPGDNATGVGLEIHFFSNDIGDTQILNLPNCDRYRILQVRHSNARLLPGERVSQIDVPDQFLDPFYDNAPLEHGRGVHLAPADDSDKPWQGQPVRAATVSIYDTPYVSDAWGTEGADIDIRFETCVVCERNQGYDALLSCGQWGYQRAYMGGMTDWSEPEFQPVQCLAKPSELFKAILDNSNRIEYSYWLHWR</sequence>
<proteinExistence type="predicted"/>
<feature type="chain" id="PRO_5047194051" evidence="1">
    <location>
        <begin position="26"/>
        <end position="256"/>
    </location>
</feature>
<accession>A0ABY5GWH7</accession>
<name>A0ABY5GWH7_9GAMM</name>
<keyword evidence="1" id="KW-0732">Signal</keyword>